<organism evidence="5 6">
    <name type="scientific">Acinetobacter baumannii 6014059</name>
    <dbReference type="NCBI Taxonomy" id="525242"/>
    <lineage>
        <taxon>Bacteria</taxon>
        <taxon>Pseudomonadati</taxon>
        <taxon>Pseudomonadota</taxon>
        <taxon>Gammaproteobacteria</taxon>
        <taxon>Moraxellales</taxon>
        <taxon>Moraxellaceae</taxon>
        <taxon>Acinetobacter</taxon>
        <taxon>Acinetobacter calcoaceticus/baumannii complex</taxon>
    </lineage>
</organism>
<comment type="caution">
    <text evidence="5">The sequence shown here is derived from an EMBL/GenBank/DDBJ whole genome shotgun (WGS) entry which is preliminary data.</text>
</comment>
<evidence type="ECO:0000313" key="5">
    <source>
        <dbReference type="EMBL" id="EGJ67335.1"/>
    </source>
</evidence>
<accession>A0A828SS11</accession>
<dbReference type="GO" id="GO:0006355">
    <property type="term" value="P:regulation of DNA-templated transcription"/>
    <property type="evidence" value="ECO:0007669"/>
    <property type="project" value="InterPro"/>
</dbReference>
<dbReference type="CDD" id="cd06170">
    <property type="entry name" value="LuxR_C_like"/>
    <property type="match status" value="1"/>
</dbReference>
<dbReference type="SMART" id="SM00421">
    <property type="entry name" value="HTH_LUXR"/>
    <property type="match status" value="1"/>
</dbReference>
<feature type="domain" description="HTH luxR-type" evidence="4">
    <location>
        <begin position="177"/>
        <end position="240"/>
    </location>
</feature>
<reference evidence="5 6" key="1">
    <citation type="submission" date="2011-04" db="EMBL/GenBank/DDBJ databases">
        <authorList>
            <person name="Weinstock G."/>
            <person name="Sodergren E."/>
            <person name="Clifton S."/>
            <person name="Fulton L."/>
            <person name="Fulton B."/>
            <person name="Courtney L."/>
            <person name="Fronick C."/>
            <person name="Harrison M."/>
            <person name="Strong C."/>
            <person name="Farmer C."/>
            <person name="Delahaunty K."/>
            <person name="Markovic C."/>
            <person name="Hall O."/>
            <person name="Minx P."/>
            <person name="Tomlinson C."/>
            <person name="Mitreva M."/>
            <person name="Hou S."/>
            <person name="Chen J."/>
            <person name="Wollam A."/>
            <person name="Pepin K.H."/>
            <person name="Johnson M."/>
            <person name="Bhonagiri V."/>
            <person name="Zhang X."/>
            <person name="Suruliraj S."/>
            <person name="Warren W."/>
            <person name="Chinwalla A."/>
            <person name="Mardis E.R."/>
            <person name="Wilson R.K."/>
        </authorList>
    </citation>
    <scope>NUCLEOTIDE SEQUENCE [LARGE SCALE GENOMIC DNA]</scope>
    <source>
        <strain evidence="5 6">6014059</strain>
    </source>
</reference>
<dbReference type="AlphaFoldDB" id="A0A828SS11"/>
<dbReference type="EMBL" id="ACYS02000152">
    <property type="protein sequence ID" value="EGJ67335.1"/>
    <property type="molecule type" value="Genomic_DNA"/>
</dbReference>
<evidence type="ECO:0000259" key="4">
    <source>
        <dbReference type="PROSITE" id="PS50043"/>
    </source>
</evidence>
<dbReference type="PANTHER" id="PTHR44688:SF16">
    <property type="entry name" value="DNA-BINDING TRANSCRIPTIONAL ACTIVATOR DEVR_DOSR"/>
    <property type="match status" value="1"/>
</dbReference>
<protein>
    <submittedName>
        <fullName evidence="5">Transcriptional regulator, LuxR family</fullName>
    </submittedName>
</protein>
<dbReference type="SUPFAM" id="SSF46894">
    <property type="entry name" value="C-terminal effector domain of the bipartite response regulators"/>
    <property type="match status" value="1"/>
</dbReference>
<dbReference type="SUPFAM" id="SSF55781">
    <property type="entry name" value="GAF domain-like"/>
    <property type="match status" value="1"/>
</dbReference>
<evidence type="ECO:0000256" key="1">
    <source>
        <dbReference type="ARBA" id="ARBA00023015"/>
    </source>
</evidence>
<dbReference type="Gene3D" id="1.10.10.10">
    <property type="entry name" value="Winged helix-like DNA-binding domain superfamily/Winged helix DNA-binding domain"/>
    <property type="match status" value="1"/>
</dbReference>
<evidence type="ECO:0000256" key="2">
    <source>
        <dbReference type="ARBA" id="ARBA00023125"/>
    </source>
</evidence>
<dbReference type="Proteomes" id="UP000003204">
    <property type="component" value="Unassembled WGS sequence"/>
</dbReference>
<sequence length="240" mass="27804">MMTVLLEKDLSPSEFTLFSEILWKLGSGKGQYNLRESILADIAILLRADFAASYIWDSTHNLSREGVIWKIDPKAMKDYECVWQFNDPITAQLRKRQKPTFVNEVMPLADLKKTPYYNEFLRAYGLYHGINIYFVRNGMDIGDLRIWRAKDADTFGEREKRILNLLEPYFTQALPLDLSTQYGLTSREQEVVRLVSKGLSDKDVANLLDISFTTLRTHLNNSMRKIGCNNLTEMALLIRH</sequence>
<dbReference type="Pfam" id="PF00196">
    <property type="entry name" value="GerE"/>
    <property type="match status" value="1"/>
</dbReference>
<dbReference type="InterPro" id="IPR036388">
    <property type="entry name" value="WH-like_DNA-bd_sf"/>
</dbReference>
<dbReference type="PANTHER" id="PTHR44688">
    <property type="entry name" value="DNA-BINDING TRANSCRIPTIONAL ACTIVATOR DEVR_DOSR"/>
    <property type="match status" value="1"/>
</dbReference>
<dbReference type="InterPro" id="IPR000792">
    <property type="entry name" value="Tscrpt_reg_LuxR_C"/>
</dbReference>
<dbReference type="PRINTS" id="PR00038">
    <property type="entry name" value="HTHLUXR"/>
</dbReference>
<keyword evidence="2" id="KW-0238">DNA-binding</keyword>
<dbReference type="InterPro" id="IPR016032">
    <property type="entry name" value="Sig_transdc_resp-reg_C-effctor"/>
</dbReference>
<evidence type="ECO:0000313" key="6">
    <source>
        <dbReference type="Proteomes" id="UP000003204"/>
    </source>
</evidence>
<evidence type="ECO:0000256" key="3">
    <source>
        <dbReference type="ARBA" id="ARBA00023163"/>
    </source>
</evidence>
<gene>
    <name evidence="5" type="ORF">HMPREF0022_02929</name>
</gene>
<dbReference type="PROSITE" id="PS50043">
    <property type="entry name" value="HTH_LUXR_2"/>
    <property type="match status" value="1"/>
</dbReference>
<dbReference type="GO" id="GO:0003677">
    <property type="term" value="F:DNA binding"/>
    <property type="evidence" value="ECO:0007669"/>
    <property type="project" value="UniProtKB-KW"/>
</dbReference>
<keyword evidence="1" id="KW-0805">Transcription regulation</keyword>
<proteinExistence type="predicted"/>
<name>A0A828SS11_ACIBA</name>
<keyword evidence="3" id="KW-0804">Transcription</keyword>